<comment type="function">
    <text evidence="10">Participates in the translocation of lipoproteins from the inner membrane to the outer membrane. Only forms a complex with a lipoprotein if the residue after the N-terminal Cys is not an aspartate (The Asp acts as a targeting signal to indicate that the lipoprotein should stay in the inner membrane).</text>
</comment>
<evidence type="ECO:0000256" key="10">
    <source>
        <dbReference type="HAMAP-Rule" id="MF_00240"/>
    </source>
</evidence>
<keyword evidence="7 10" id="KW-0574">Periplasm</keyword>
<evidence type="ECO:0000256" key="8">
    <source>
        <dbReference type="ARBA" id="ARBA00022927"/>
    </source>
</evidence>
<feature type="signal peptide" evidence="10">
    <location>
        <begin position="1"/>
        <end position="19"/>
    </location>
</feature>
<dbReference type="NCBIfam" id="TIGR00547">
    <property type="entry name" value="lolA"/>
    <property type="match status" value="1"/>
</dbReference>
<evidence type="ECO:0000256" key="6">
    <source>
        <dbReference type="ARBA" id="ARBA00022729"/>
    </source>
</evidence>
<dbReference type="PANTHER" id="PTHR35869:SF1">
    <property type="entry name" value="OUTER-MEMBRANE LIPOPROTEIN CARRIER PROTEIN"/>
    <property type="match status" value="1"/>
</dbReference>
<keyword evidence="8 10" id="KW-0653">Protein transport</keyword>
<evidence type="ECO:0000256" key="1">
    <source>
        <dbReference type="ARBA" id="ARBA00004418"/>
    </source>
</evidence>
<dbReference type="SUPFAM" id="SSF89392">
    <property type="entry name" value="Prokaryotic lipoproteins and lipoprotein localization factors"/>
    <property type="match status" value="1"/>
</dbReference>
<evidence type="ECO:0000256" key="3">
    <source>
        <dbReference type="ARBA" id="ARBA00011245"/>
    </source>
</evidence>
<dbReference type="EMBL" id="APVG01000068">
    <property type="protein sequence ID" value="ENY70557.1"/>
    <property type="molecule type" value="Genomic_DNA"/>
</dbReference>
<name>N9V5F3_9GAMM</name>
<reference evidence="11 12" key="1">
    <citation type="journal article" date="2013" name="Genome Announc.">
        <title>Draft Genome Sequence of the Aeromonas diversa Type Strain.</title>
        <authorList>
            <person name="Farfan M."/>
            <person name="Spataro N."/>
            <person name="Sanglas A."/>
            <person name="Albarral V."/>
            <person name="Loren J.G."/>
            <person name="Bosch E."/>
            <person name="Fuste M.C."/>
        </authorList>
    </citation>
    <scope>NUCLEOTIDE SEQUENCE [LARGE SCALE GENOMIC DNA]</scope>
    <source>
        <strain evidence="11 12">2478-85</strain>
    </source>
</reference>
<evidence type="ECO:0000256" key="4">
    <source>
        <dbReference type="ARBA" id="ARBA00014035"/>
    </source>
</evidence>
<gene>
    <name evidence="10" type="primary">lolA</name>
    <name evidence="11" type="ORF">G114_17826</name>
</gene>
<keyword evidence="6 10" id="KW-0732">Signal</keyword>
<dbReference type="RefSeq" id="WP_005361349.1">
    <property type="nucleotide sequence ID" value="NZ_APVG01000068.1"/>
</dbReference>
<comment type="similarity">
    <text evidence="2 10">Belongs to the LolA family.</text>
</comment>
<feature type="chain" id="PRO_5009018755" description="Outer-membrane lipoprotein carrier protein" evidence="10">
    <location>
        <begin position="20"/>
        <end position="203"/>
    </location>
</feature>
<comment type="caution">
    <text evidence="11">The sequence shown here is derived from an EMBL/GenBank/DDBJ whole genome shotgun (WGS) entry which is preliminary data.</text>
</comment>
<evidence type="ECO:0000256" key="2">
    <source>
        <dbReference type="ARBA" id="ARBA00007615"/>
    </source>
</evidence>
<keyword evidence="12" id="KW-1185">Reference proteome</keyword>
<dbReference type="GO" id="GO:0030288">
    <property type="term" value="C:outer membrane-bounded periplasmic space"/>
    <property type="evidence" value="ECO:0007669"/>
    <property type="project" value="TreeGrafter"/>
</dbReference>
<proteinExistence type="inferred from homology"/>
<evidence type="ECO:0000256" key="7">
    <source>
        <dbReference type="ARBA" id="ARBA00022764"/>
    </source>
</evidence>
<dbReference type="PANTHER" id="PTHR35869">
    <property type="entry name" value="OUTER-MEMBRANE LIPOPROTEIN CARRIER PROTEIN"/>
    <property type="match status" value="1"/>
</dbReference>
<dbReference type="InterPro" id="IPR004564">
    <property type="entry name" value="OM_lipoprot_carrier_LolA-like"/>
</dbReference>
<dbReference type="CDD" id="cd16325">
    <property type="entry name" value="LolA"/>
    <property type="match status" value="1"/>
</dbReference>
<dbReference type="eggNOG" id="COG2834">
    <property type="taxonomic scope" value="Bacteria"/>
</dbReference>
<dbReference type="OrthoDB" id="9787361at2"/>
<keyword evidence="9 10" id="KW-0143">Chaperone</keyword>
<dbReference type="AlphaFoldDB" id="N9V5F3"/>
<dbReference type="Pfam" id="PF03548">
    <property type="entry name" value="LolA"/>
    <property type="match status" value="1"/>
</dbReference>
<comment type="subcellular location">
    <subcellularLocation>
        <location evidence="1 10">Periplasm</location>
    </subcellularLocation>
</comment>
<keyword evidence="5 10" id="KW-0813">Transport</keyword>
<dbReference type="InterPro" id="IPR029046">
    <property type="entry name" value="LolA/LolB/LppX"/>
</dbReference>
<dbReference type="Proteomes" id="UP000023775">
    <property type="component" value="Unassembled WGS sequence"/>
</dbReference>
<evidence type="ECO:0000313" key="11">
    <source>
        <dbReference type="EMBL" id="ENY70557.1"/>
    </source>
</evidence>
<keyword evidence="11" id="KW-0449">Lipoprotein</keyword>
<dbReference type="GO" id="GO:0044874">
    <property type="term" value="P:lipoprotein localization to outer membrane"/>
    <property type="evidence" value="ECO:0007669"/>
    <property type="project" value="UniProtKB-UniRule"/>
</dbReference>
<dbReference type="HAMAP" id="MF_00240">
    <property type="entry name" value="LolA"/>
    <property type="match status" value="1"/>
</dbReference>
<dbReference type="Gene3D" id="2.50.20.10">
    <property type="entry name" value="Lipoprotein localisation LolA/LolB/LppX"/>
    <property type="match status" value="1"/>
</dbReference>
<evidence type="ECO:0000256" key="9">
    <source>
        <dbReference type="ARBA" id="ARBA00023186"/>
    </source>
</evidence>
<dbReference type="GO" id="GO:0042953">
    <property type="term" value="P:lipoprotein transport"/>
    <property type="evidence" value="ECO:0007669"/>
    <property type="project" value="InterPro"/>
</dbReference>
<evidence type="ECO:0000256" key="5">
    <source>
        <dbReference type="ARBA" id="ARBA00022448"/>
    </source>
</evidence>
<dbReference type="InterPro" id="IPR018323">
    <property type="entry name" value="OM_lipoprot_carrier_LolA_Pbac"/>
</dbReference>
<protein>
    <recommendedName>
        <fullName evidence="4 10">Outer-membrane lipoprotein carrier protein</fullName>
    </recommendedName>
</protein>
<accession>N9V5F3</accession>
<dbReference type="PATRIC" id="fig|1268237.3.peg.3499"/>
<comment type="subunit">
    <text evidence="3 10">Monomer.</text>
</comment>
<evidence type="ECO:0000313" key="12">
    <source>
        <dbReference type="Proteomes" id="UP000023775"/>
    </source>
</evidence>
<sequence length="203" mass="22985" precursor="true">MKKVVVMGALLLASTQSWAAGAADQLKQKLAGVKLFSAQFEQTVYDVKGRELQKAAGTLTVSRPNCFNWHTTTPDESLIVSDGKDVWLWDPFVEQATAMSLKDAVVNTPFILISGTDDRFWKNYDVTREGDVFTVASRNQSELIASFRVTFDRQDNISRFDVKEAQGQWSEFRLSHFNRQPVLKGNEFIFTLPKGAELDDQRR</sequence>
<organism evidence="11 12">
    <name type="scientific">Aeromonas diversa CDC 2478-85</name>
    <dbReference type="NCBI Taxonomy" id="1268237"/>
    <lineage>
        <taxon>Bacteria</taxon>
        <taxon>Pseudomonadati</taxon>
        <taxon>Pseudomonadota</taxon>
        <taxon>Gammaproteobacteria</taxon>
        <taxon>Aeromonadales</taxon>
        <taxon>Aeromonadaceae</taxon>
        <taxon>Aeromonas</taxon>
    </lineage>
</organism>